<organism evidence="2">
    <name type="scientific">viral metagenome</name>
    <dbReference type="NCBI Taxonomy" id="1070528"/>
    <lineage>
        <taxon>unclassified sequences</taxon>
        <taxon>metagenomes</taxon>
        <taxon>organismal metagenomes</taxon>
    </lineage>
</organism>
<protein>
    <submittedName>
        <fullName evidence="2">Uncharacterized protein</fullName>
    </submittedName>
</protein>
<dbReference type="AlphaFoldDB" id="A0A6C0E972"/>
<evidence type="ECO:0000313" key="2">
    <source>
        <dbReference type="EMBL" id="QHT24943.1"/>
    </source>
</evidence>
<accession>A0A6C0E972</accession>
<proteinExistence type="predicted"/>
<feature type="compositionally biased region" description="Basic residues" evidence="1">
    <location>
        <begin position="211"/>
        <end position="233"/>
    </location>
</feature>
<sequence>MTSEEKPTPTIIKIQKNDIGFINYKPEKIPDYDKIMSVAGKSAFKSSELSKNRKKYNDLMNILQKFVEKVNDIINNDMDFVNNVFEYNPNNKKHQKIFDKLKNVHKNQVKCEDKKVITSGFFSSTFETDEIKNITDVINNITKAIDNCFRVLNDIAQDYAKSASYTGQSILKTSGLDEAQLKPQYSTSPNPQGSSADRGTFPGAYYGGSKSNKRRHKHSSKKLNLRTSKKLKK</sequence>
<feature type="region of interest" description="Disordered" evidence="1">
    <location>
        <begin position="181"/>
        <end position="233"/>
    </location>
</feature>
<name>A0A6C0E972_9ZZZZ</name>
<dbReference type="EMBL" id="MN739752">
    <property type="protein sequence ID" value="QHT24943.1"/>
    <property type="molecule type" value="Genomic_DNA"/>
</dbReference>
<feature type="compositionally biased region" description="Polar residues" evidence="1">
    <location>
        <begin position="183"/>
        <end position="197"/>
    </location>
</feature>
<evidence type="ECO:0000256" key="1">
    <source>
        <dbReference type="SAM" id="MobiDB-lite"/>
    </source>
</evidence>
<reference evidence="2" key="1">
    <citation type="journal article" date="2020" name="Nature">
        <title>Giant virus diversity and host interactions through global metagenomics.</title>
        <authorList>
            <person name="Schulz F."/>
            <person name="Roux S."/>
            <person name="Paez-Espino D."/>
            <person name="Jungbluth S."/>
            <person name="Walsh D.A."/>
            <person name="Denef V.J."/>
            <person name="McMahon K.D."/>
            <person name="Konstantinidis K.T."/>
            <person name="Eloe-Fadrosh E.A."/>
            <person name="Kyrpides N.C."/>
            <person name="Woyke T."/>
        </authorList>
    </citation>
    <scope>NUCLEOTIDE SEQUENCE</scope>
    <source>
        <strain evidence="2">GVMAG-M-3300023179-150</strain>
    </source>
</reference>